<protein>
    <submittedName>
        <fullName evidence="3">Uncharacterized protein</fullName>
    </submittedName>
</protein>
<sequence>MLTRPWIFPLVLLSLLLLTCSDVWAGGAPPTAVAKATYQISGAYKAMKILGRTVAMICAMIGSVKVYNKFQMADPDMYRSIFAWIFACLFCLYFPYFFDLLFR</sequence>
<feature type="transmembrane region" description="Helical" evidence="1">
    <location>
        <begin position="80"/>
        <end position="98"/>
    </location>
</feature>
<dbReference type="RefSeq" id="WP_100990264.1">
    <property type="nucleotide sequence ID" value="NZ_CP025096.1"/>
</dbReference>
<gene>
    <name evidence="3" type="ORF">CWM47_21575</name>
</gene>
<dbReference type="Pfam" id="PF13572">
    <property type="entry name" value="DUF4134"/>
    <property type="match status" value="1"/>
</dbReference>
<feature type="chain" id="PRO_5014629506" evidence="2">
    <location>
        <begin position="26"/>
        <end position="103"/>
    </location>
</feature>
<proteinExistence type="predicted"/>
<organism evidence="3 4">
    <name type="scientific">Spirosoma pollinicola</name>
    <dbReference type="NCBI Taxonomy" id="2057025"/>
    <lineage>
        <taxon>Bacteria</taxon>
        <taxon>Pseudomonadati</taxon>
        <taxon>Bacteroidota</taxon>
        <taxon>Cytophagia</taxon>
        <taxon>Cytophagales</taxon>
        <taxon>Cytophagaceae</taxon>
        <taxon>Spirosoma</taxon>
    </lineage>
</organism>
<accession>A0A2K8Z2U9</accession>
<reference evidence="3 4" key="1">
    <citation type="submission" date="2017-11" db="EMBL/GenBank/DDBJ databases">
        <title>Taxonomic description and genome sequences of Spirosoma HA7 sp. nov., isolated from pollen microhabitat of Corylus avellana.</title>
        <authorList>
            <person name="Ambika Manirajan B."/>
            <person name="Suarez C."/>
            <person name="Ratering S."/>
            <person name="Geissler-Plaum R."/>
            <person name="Cardinale M."/>
            <person name="Sylvia S."/>
        </authorList>
    </citation>
    <scope>NUCLEOTIDE SEQUENCE [LARGE SCALE GENOMIC DNA]</scope>
    <source>
        <strain evidence="3 4">HA7</strain>
    </source>
</reference>
<keyword evidence="1" id="KW-0472">Membrane</keyword>
<dbReference type="AlphaFoldDB" id="A0A2K8Z2U9"/>
<dbReference type="InterPro" id="IPR025408">
    <property type="entry name" value="DUF4134"/>
</dbReference>
<dbReference type="KEGG" id="spir:CWM47_21575"/>
<keyword evidence="2" id="KW-0732">Signal</keyword>
<dbReference type="EMBL" id="CP025096">
    <property type="protein sequence ID" value="AUD04198.1"/>
    <property type="molecule type" value="Genomic_DNA"/>
</dbReference>
<evidence type="ECO:0000256" key="1">
    <source>
        <dbReference type="SAM" id="Phobius"/>
    </source>
</evidence>
<evidence type="ECO:0000256" key="2">
    <source>
        <dbReference type="SAM" id="SignalP"/>
    </source>
</evidence>
<keyword evidence="1" id="KW-1133">Transmembrane helix</keyword>
<dbReference type="Proteomes" id="UP000232883">
    <property type="component" value="Chromosome"/>
</dbReference>
<feature type="transmembrane region" description="Helical" evidence="1">
    <location>
        <begin position="49"/>
        <end position="68"/>
    </location>
</feature>
<name>A0A2K8Z2U9_9BACT</name>
<evidence type="ECO:0000313" key="4">
    <source>
        <dbReference type="Proteomes" id="UP000232883"/>
    </source>
</evidence>
<keyword evidence="1" id="KW-0812">Transmembrane</keyword>
<feature type="signal peptide" evidence="2">
    <location>
        <begin position="1"/>
        <end position="25"/>
    </location>
</feature>
<dbReference type="OrthoDB" id="1029065at2"/>
<keyword evidence="4" id="KW-1185">Reference proteome</keyword>
<evidence type="ECO:0000313" key="3">
    <source>
        <dbReference type="EMBL" id="AUD04198.1"/>
    </source>
</evidence>